<keyword evidence="3" id="KW-1185">Reference proteome</keyword>
<dbReference type="Proteomes" id="UP000828390">
    <property type="component" value="Unassembled WGS sequence"/>
</dbReference>
<reference evidence="2" key="1">
    <citation type="journal article" date="2019" name="bioRxiv">
        <title>The Genome of the Zebra Mussel, Dreissena polymorpha: A Resource for Invasive Species Research.</title>
        <authorList>
            <person name="McCartney M.A."/>
            <person name="Auch B."/>
            <person name="Kono T."/>
            <person name="Mallez S."/>
            <person name="Zhang Y."/>
            <person name="Obille A."/>
            <person name="Becker A."/>
            <person name="Abrahante J.E."/>
            <person name="Garbe J."/>
            <person name="Badalamenti J.P."/>
            <person name="Herman A."/>
            <person name="Mangelson H."/>
            <person name="Liachko I."/>
            <person name="Sullivan S."/>
            <person name="Sone E.D."/>
            <person name="Koren S."/>
            <person name="Silverstein K.A.T."/>
            <person name="Beckman K.B."/>
            <person name="Gohl D.M."/>
        </authorList>
    </citation>
    <scope>NUCLEOTIDE SEQUENCE</scope>
    <source>
        <strain evidence="2">Duluth1</strain>
        <tissue evidence="2">Whole animal</tissue>
    </source>
</reference>
<dbReference type="AlphaFoldDB" id="A0A9D4IC90"/>
<accession>A0A9D4IC90</accession>
<evidence type="ECO:0000313" key="2">
    <source>
        <dbReference type="EMBL" id="KAH3768229.1"/>
    </source>
</evidence>
<evidence type="ECO:0000313" key="3">
    <source>
        <dbReference type="Proteomes" id="UP000828390"/>
    </source>
</evidence>
<feature type="non-terminal residue" evidence="2">
    <location>
        <position position="1"/>
    </location>
</feature>
<protein>
    <submittedName>
        <fullName evidence="2">Uncharacterized protein</fullName>
    </submittedName>
</protein>
<proteinExistence type="predicted"/>
<sequence length="65" mass="7429">KDVSTSVDDGALFFLGLYIINLFLWLKIHYQNHRLPDKQNKVGSVKDPDIFLESDGFGGRTVRPH</sequence>
<keyword evidence="1" id="KW-0812">Transmembrane</keyword>
<organism evidence="2 3">
    <name type="scientific">Dreissena polymorpha</name>
    <name type="common">Zebra mussel</name>
    <name type="synonym">Mytilus polymorpha</name>
    <dbReference type="NCBI Taxonomy" id="45954"/>
    <lineage>
        <taxon>Eukaryota</taxon>
        <taxon>Metazoa</taxon>
        <taxon>Spiralia</taxon>
        <taxon>Lophotrochozoa</taxon>
        <taxon>Mollusca</taxon>
        <taxon>Bivalvia</taxon>
        <taxon>Autobranchia</taxon>
        <taxon>Heteroconchia</taxon>
        <taxon>Euheterodonta</taxon>
        <taxon>Imparidentia</taxon>
        <taxon>Neoheterodontei</taxon>
        <taxon>Myida</taxon>
        <taxon>Dreissenoidea</taxon>
        <taxon>Dreissenidae</taxon>
        <taxon>Dreissena</taxon>
    </lineage>
</organism>
<feature type="transmembrane region" description="Helical" evidence="1">
    <location>
        <begin position="12"/>
        <end position="30"/>
    </location>
</feature>
<dbReference type="EMBL" id="JAIWYP010000009">
    <property type="protein sequence ID" value="KAH3768229.1"/>
    <property type="molecule type" value="Genomic_DNA"/>
</dbReference>
<comment type="caution">
    <text evidence="2">The sequence shown here is derived from an EMBL/GenBank/DDBJ whole genome shotgun (WGS) entry which is preliminary data.</text>
</comment>
<gene>
    <name evidence="2" type="ORF">DPMN_169441</name>
</gene>
<evidence type="ECO:0000256" key="1">
    <source>
        <dbReference type="SAM" id="Phobius"/>
    </source>
</evidence>
<name>A0A9D4IC90_DREPO</name>
<keyword evidence="1" id="KW-0472">Membrane</keyword>
<reference evidence="2" key="2">
    <citation type="submission" date="2020-11" db="EMBL/GenBank/DDBJ databases">
        <authorList>
            <person name="McCartney M.A."/>
            <person name="Auch B."/>
            <person name="Kono T."/>
            <person name="Mallez S."/>
            <person name="Becker A."/>
            <person name="Gohl D.M."/>
            <person name="Silverstein K.A.T."/>
            <person name="Koren S."/>
            <person name="Bechman K.B."/>
            <person name="Herman A."/>
            <person name="Abrahante J.E."/>
            <person name="Garbe J."/>
        </authorList>
    </citation>
    <scope>NUCLEOTIDE SEQUENCE</scope>
    <source>
        <strain evidence="2">Duluth1</strain>
        <tissue evidence="2">Whole animal</tissue>
    </source>
</reference>
<keyword evidence="1" id="KW-1133">Transmembrane helix</keyword>